<evidence type="ECO:0000313" key="3">
    <source>
        <dbReference type="EMBL" id="UVI36625.1"/>
    </source>
</evidence>
<evidence type="ECO:0000313" key="4">
    <source>
        <dbReference type="Proteomes" id="UP001064879"/>
    </source>
</evidence>
<dbReference type="PANTHER" id="PTHR30006">
    <property type="entry name" value="THIAMINE-BINDING PERIPLASMIC PROTEIN-RELATED"/>
    <property type="match status" value="1"/>
</dbReference>
<dbReference type="CDD" id="cd13589">
    <property type="entry name" value="PBP2_polyamine_RpCGA009"/>
    <property type="match status" value="1"/>
</dbReference>
<accession>A0ABY5SQN1</accession>
<proteinExistence type="predicted"/>
<evidence type="ECO:0000256" key="1">
    <source>
        <dbReference type="ARBA" id="ARBA00022729"/>
    </source>
</evidence>
<dbReference type="EMBL" id="CP093443">
    <property type="protein sequence ID" value="UVI36625.1"/>
    <property type="molecule type" value="Genomic_DNA"/>
</dbReference>
<sequence length="345" mass="37139">MKRILIGLCSLTLLLSGCGLVSQSSDDSVFTIATYGGSYGDSIRERVIKPFEEKYDVKVREEMAVSNVTLGKLMQGGSDIDVAFMDGGVSEHAESMNVLEPIDTSKLSNADSLIDEAVYEKDGKKFAISAGFYAVGLTYNTEKIDTPPKSWKDLWKPEYANKVTAPSVSNAMGLPFVLGINQAFGGEANNIDTAVKELGKLKVASYFDTAGAGENLFQGDEATIGAAYASSAAALKKGGKPIEYVTPEEGAIAGDIRLHIPKTSSKTDLAYKFIDLAISAQAQQEMSADLLNAPVNKKAELSESLKAQMPYGKDGSIADLNIPDWFALNENRQKWTIEFNQEVIG</sequence>
<dbReference type="PROSITE" id="PS51257">
    <property type="entry name" value="PROKAR_LIPOPROTEIN"/>
    <property type="match status" value="1"/>
</dbReference>
<dbReference type="InterPro" id="IPR001188">
    <property type="entry name" value="Sperm_putr-bd"/>
</dbReference>
<dbReference type="Proteomes" id="UP001064879">
    <property type="component" value="Chromosome"/>
</dbReference>
<dbReference type="Gene3D" id="3.40.190.10">
    <property type="entry name" value="Periplasmic binding protein-like II"/>
    <property type="match status" value="2"/>
</dbReference>
<name>A0ABY5SQN1_9MICO</name>
<gene>
    <name evidence="3" type="ORF">L1F31_02855</name>
</gene>
<reference evidence="3" key="1">
    <citation type="submission" date="2022-03" db="EMBL/GenBank/DDBJ databases">
        <title>Brevibacterium spongiae sp. nov., isolated from marine sponge.</title>
        <authorList>
            <person name="Li Z."/>
            <person name="Zhang M."/>
        </authorList>
    </citation>
    <scope>NUCLEOTIDE SEQUENCE</scope>
    <source>
        <strain evidence="3">WHS-Z9</strain>
    </source>
</reference>
<feature type="signal peptide" evidence="2">
    <location>
        <begin position="1"/>
        <end position="24"/>
    </location>
</feature>
<keyword evidence="1 2" id="KW-0732">Signal</keyword>
<feature type="chain" id="PRO_5047469488" evidence="2">
    <location>
        <begin position="25"/>
        <end position="345"/>
    </location>
</feature>
<dbReference type="PRINTS" id="PR00909">
    <property type="entry name" value="SPERMDNBNDNG"/>
</dbReference>
<dbReference type="Pfam" id="PF13343">
    <property type="entry name" value="SBP_bac_6"/>
    <property type="match status" value="1"/>
</dbReference>
<evidence type="ECO:0000256" key="2">
    <source>
        <dbReference type="SAM" id="SignalP"/>
    </source>
</evidence>
<protein>
    <submittedName>
        <fullName evidence="3">ABC transporter substrate-binding protein</fullName>
    </submittedName>
</protein>
<dbReference type="SUPFAM" id="SSF53850">
    <property type="entry name" value="Periplasmic binding protein-like II"/>
    <property type="match status" value="1"/>
</dbReference>
<organism evidence="3 4">
    <name type="scientific">Brevibacterium spongiae</name>
    <dbReference type="NCBI Taxonomy" id="2909672"/>
    <lineage>
        <taxon>Bacteria</taxon>
        <taxon>Bacillati</taxon>
        <taxon>Actinomycetota</taxon>
        <taxon>Actinomycetes</taxon>
        <taxon>Micrococcales</taxon>
        <taxon>Brevibacteriaceae</taxon>
        <taxon>Brevibacterium</taxon>
    </lineage>
</organism>
<keyword evidence="4" id="KW-1185">Reference proteome</keyword>
<dbReference type="RefSeq" id="WP_265419191.1">
    <property type="nucleotide sequence ID" value="NZ_CP093443.1"/>
</dbReference>
<dbReference type="PANTHER" id="PTHR30006:SF2">
    <property type="entry name" value="ABC TRANSPORTER SUBSTRATE-BINDING PROTEIN"/>
    <property type="match status" value="1"/>
</dbReference>